<dbReference type="Proteomes" id="UP001472677">
    <property type="component" value="Unassembled WGS sequence"/>
</dbReference>
<sequence>MGVGKCGEGLILGSRMGMVASSGCLMKGPVGAGSLGDDGGELDGDGSSGGVRLRSMCDIRMVNEVEVSDGGGGFARDRCRGG</sequence>
<evidence type="ECO:0000313" key="1">
    <source>
        <dbReference type="EMBL" id="KAK8555304.1"/>
    </source>
</evidence>
<gene>
    <name evidence="1" type="ORF">V6N12_009452</name>
</gene>
<dbReference type="EMBL" id="JBBPBM010000018">
    <property type="protein sequence ID" value="KAK8555304.1"/>
    <property type="molecule type" value="Genomic_DNA"/>
</dbReference>
<comment type="caution">
    <text evidence="1">The sequence shown here is derived from an EMBL/GenBank/DDBJ whole genome shotgun (WGS) entry which is preliminary data.</text>
</comment>
<evidence type="ECO:0000313" key="2">
    <source>
        <dbReference type="Proteomes" id="UP001472677"/>
    </source>
</evidence>
<name>A0ABR2E9N0_9ROSI</name>
<organism evidence="1 2">
    <name type="scientific">Hibiscus sabdariffa</name>
    <name type="common">roselle</name>
    <dbReference type="NCBI Taxonomy" id="183260"/>
    <lineage>
        <taxon>Eukaryota</taxon>
        <taxon>Viridiplantae</taxon>
        <taxon>Streptophyta</taxon>
        <taxon>Embryophyta</taxon>
        <taxon>Tracheophyta</taxon>
        <taxon>Spermatophyta</taxon>
        <taxon>Magnoliopsida</taxon>
        <taxon>eudicotyledons</taxon>
        <taxon>Gunneridae</taxon>
        <taxon>Pentapetalae</taxon>
        <taxon>rosids</taxon>
        <taxon>malvids</taxon>
        <taxon>Malvales</taxon>
        <taxon>Malvaceae</taxon>
        <taxon>Malvoideae</taxon>
        <taxon>Hibiscus</taxon>
    </lineage>
</organism>
<reference evidence="1 2" key="1">
    <citation type="journal article" date="2024" name="G3 (Bethesda)">
        <title>Genome assembly of Hibiscus sabdariffa L. provides insights into metabolisms of medicinal natural products.</title>
        <authorList>
            <person name="Kim T."/>
        </authorList>
    </citation>
    <scope>NUCLEOTIDE SEQUENCE [LARGE SCALE GENOMIC DNA]</scope>
    <source>
        <strain evidence="1">TK-2024</strain>
        <tissue evidence="1">Old leaves</tissue>
    </source>
</reference>
<protein>
    <submittedName>
        <fullName evidence="1">Uncharacterized protein</fullName>
    </submittedName>
</protein>
<accession>A0ABR2E9N0</accession>
<keyword evidence="2" id="KW-1185">Reference proteome</keyword>
<proteinExistence type="predicted"/>